<keyword evidence="2" id="KW-1185">Reference proteome</keyword>
<sequence>SDATDTWIRFLVVRMLIWAEAPDVMKEMARMADLPLEELQSPMRAIVLQYAVHHMGRAEAIKQKYWKVQDSALILSLIPPTLDGRRGQQILYGLCAARDEKKKNTEEEFKMMNETLTAVYNVR</sequence>
<reference evidence="2" key="1">
    <citation type="submission" date="2022-10" db="EMBL/GenBank/DDBJ databases">
        <title>Genome assembly of Pristionchus species.</title>
        <authorList>
            <person name="Yoshida K."/>
            <person name="Sommer R.J."/>
        </authorList>
    </citation>
    <scope>NUCLEOTIDE SEQUENCE [LARGE SCALE GENOMIC DNA]</scope>
    <source>
        <strain evidence="2">RS5460</strain>
    </source>
</reference>
<organism evidence="1 2">
    <name type="scientific">Pristionchus mayeri</name>
    <dbReference type="NCBI Taxonomy" id="1317129"/>
    <lineage>
        <taxon>Eukaryota</taxon>
        <taxon>Metazoa</taxon>
        <taxon>Ecdysozoa</taxon>
        <taxon>Nematoda</taxon>
        <taxon>Chromadorea</taxon>
        <taxon>Rhabditida</taxon>
        <taxon>Rhabditina</taxon>
        <taxon>Diplogasteromorpha</taxon>
        <taxon>Diplogasteroidea</taxon>
        <taxon>Neodiplogasteridae</taxon>
        <taxon>Pristionchus</taxon>
    </lineage>
</organism>
<name>A0AAN4ZGV7_9BILA</name>
<comment type="caution">
    <text evidence="1">The sequence shown here is derived from an EMBL/GenBank/DDBJ whole genome shotgun (WGS) entry which is preliminary data.</text>
</comment>
<evidence type="ECO:0000313" key="2">
    <source>
        <dbReference type="Proteomes" id="UP001328107"/>
    </source>
</evidence>
<evidence type="ECO:0000313" key="1">
    <source>
        <dbReference type="EMBL" id="GMR37450.1"/>
    </source>
</evidence>
<feature type="non-terminal residue" evidence="1">
    <location>
        <position position="123"/>
    </location>
</feature>
<accession>A0AAN4ZGV7</accession>
<dbReference type="EMBL" id="BTRK01000002">
    <property type="protein sequence ID" value="GMR37450.1"/>
    <property type="molecule type" value="Genomic_DNA"/>
</dbReference>
<dbReference type="Proteomes" id="UP001328107">
    <property type="component" value="Unassembled WGS sequence"/>
</dbReference>
<dbReference type="AlphaFoldDB" id="A0AAN4ZGV7"/>
<feature type="non-terminal residue" evidence="1">
    <location>
        <position position="1"/>
    </location>
</feature>
<proteinExistence type="predicted"/>
<protein>
    <submittedName>
        <fullName evidence="1">Uncharacterized protein</fullName>
    </submittedName>
</protein>
<gene>
    <name evidence="1" type="ORF">PMAYCL1PPCAC_07645</name>
</gene>